<dbReference type="GeneID" id="139037678"/>
<keyword evidence="2" id="KW-1185">Reference proteome</keyword>
<feature type="compositionally biased region" description="Low complexity" evidence="1">
    <location>
        <begin position="26"/>
        <end position="42"/>
    </location>
</feature>
<feature type="compositionally biased region" description="Polar residues" evidence="1">
    <location>
        <begin position="390"/>
        <end position="402"/>
    </location>
</feature>
<feature type="compositionally biased region" description="Pro residues" evidence="1">
    <location>
        <begin position="153"/>
        <end position="167"/>
    </location>
</feature>
<feature type="compositionally biased region" description="Low complexity" evidence="1">
    <location>
        <begin position="777"/>
        <end position="786"/>
    </location>
</feature>
<name>A0ABM4ISH6_ODOVR</name>
<feature type="region of interest" description="Disordered" evidence="1">
    <location>
        <begin position="650"/>
        <end position="736"/>
    </location>
</feature>
<proteinExistence type="predicted"/>
<feature type="region of interest" description="Disordered" evidence="1">
    <location>
        <begin position="225"/>
        <end position="292"/>
    </location>
</feature>
<protein>
    <submittedName>
        <fullName evidence="3">Collagen alpha-1(III) chain-like</fullName>
    </submittedName>
</protein>
<gene>
    <name evidence="3" type="primary">LOC139037678</name>
</gene>
<reference evidence="2" key="1">
    <citation type="journal article" date="2022" name="J. Hered.">
        <title>A De Novo Chromosome-Level Genome Assembly of the White-Tailed Deer, Odocoileus Virginianus.</title>
        <authorList>
            <person name="London E.W."/>
            <person name="Roca A.L."/>
            <person name="Novakofski J.E."/>
            <person name="Mateus-Pinilla N.E."/>
        </authorList>
    </citation>
    <scope>NUCLEOTIDE SEQUENCE [LARGE SCALE GENOMIC DNA]</scope>
</reference>
<feature type="region of interest" description="Disordered" evidence="1">
    <location>
        <begin position="511"/>
        <end position="638"/>
    </location>
</feature>
<feature type="compositionally biased region" description="Polar residues" evidence="1">
    <location>
        <begin position="83"/>
        <end position="98"/>
    </location>
</feature>
<feature type="compositionally biased region" description="Polar residues" evidence="1">
    <location>
        <begin position="543"/>
        <end position="561"/>
    </location>
</feature>
<reference evidence="3" key="2">
    <citation type="submission" date="2025-08" db="UniProtKB">
        <authorList>
            <consortium name="RefSeq"/>
        </authorList>
    </citation>
    <scope>IDENTIFICATION</scope>
    <source>
        <tissue evidence="3">Tongue muscle</tissue>
    </source>
</reference>
<evidence type="ECO:0000256" key="1">
    <source>
        <dbReference type="SAM" id="MobiDB-lite"/>
    </source>
</evidence>
<organism evidence="2 3">
    <name type="scientific">Odocoileus virginianus</name>
    <name type="common">White-tailed deer</name>
    <dbReference type="NCBI Taxonomy" id="9874"/>
    <lineage>
        <taxon>Eukaryota</taxon>
        <taxon>Metazoa</taxon>
        <taxon>Chordata</taxon>
        <taxon>Craniata</taxon>
        <taxon>Vertebrata</taxon>
        <taxon>Euteleostomi</taxon>
        <taxon>Mammalia</taxon>
        <taxon>Eutheria</taxon>
        <taxon>Laurasiatheria</taxon>
        <taxon>Artiodactyla</taxon>
        <taxon>Ruminantia</taxon>
        <taxon>Pecora</taxon>
        <taxon>Cervidae</taxon>
        <taxon>Odocoileinae</taxon>
        <taxon>Odocoileus</taxon>
    </lineage>
</organism>
<evidence type="ECO:0000313" key="2">
    <source>
        <dbReference type="Proteomes" id="UP001652640"/>
    </source>
</evidence>
<feature type="region of interest" description="Disordered" evidence="1">
    <location>
        <begin position="1"/>
        <end position="121"/>
    </location>
</feature>
<feature type="region of interest" description="Disordered" evidence="1">
    <location>
        <begin position="333"/>
        <end position="440"/>
    </location>
</feature>
<feature type="region of interest" description="Disordered" evidence="1">
    <location>
        <begin position="758"/>
        <end position="836"/>
    </location>
</feature>
<feature type="region of interest" description="Disordered" evidence="1">
    <location>
        <begin position="139"/>
        <end position="179"/>
    </location>
</feature>
<dbReference type="RefSeq" id="XP_070330769.1">
    <property type="nucleotide sequence ID" value="XM_070474668.1"/>
</dbReference>
<dbReference type="Proteomes" id="UP001652640">
    <property type="component" value="Chromosome 12"/>
</dbReference>
<feature type="compositionally biased region" description="Basic and acidic residues" evidence="1">
    <location>
        <begin position="354"/>
        <end position="365"/>
    </location>
</feature>
<evidence type="ECO:0000313" key="3">
    <source>
        <dbReference type="RefSeq" id="XP_070330769.1"/>
    </source>
</evidence>
<accession>A0ABM4ISH6</accession>
<sequence length="836" mass="87051">MASSSARPPWGCINAWSPAEKVDTVSTQASQGGRSSSGGQSQAPICGGDGPSGQLGRRQRPQCLQSGRWQEGGRAQPPPAQPGLTTWPSQARPFNTSPPRLLAAAARCGQASRPPQSFRSWERGPEVLAACPPTTAGLGALGVEPGRRWRPGPGAPPCVPLPRPGPGQPSRSSGMCPDPGCGVAGRPRSSLPAVSCPQHSSPLAGVAGEGASLACQQLKARWCGATARPGKSHQGLERPRQPAQPPHPTLLPSSSAHSTMPRARPMDRTAPTGPLLASTWERPGNTGQPCLVGAWQQVPLPSSRDGGIPAHLRPTREPWAPHDAHYLAATPQGLKHSGRGTWRQSEAAPAAPRQPDKHPAHREASRACPPPPVQMRLGPWGLSNLPKVTGANQEQSPASDFATQDDPRVSSPQGQDGVPGGPLLPQSDGPLTASPWGLGHTRRSLTSADSLAALQVGLLASSPPGGLTAPRNAWQEATPTLTLLRPPVTCLHEGLRPLPLLALARMASGHWKDQDERHASPRSQAGAERRGSARAKPGAEALTTGTSRSRQQTGEQGSQTLKGHRRPGQGQKQVRRASMLAAGETVSGSREGPPSHVAGDAGGPRKPAHRGFGGQAHRTCPGATPPGGSGGQTRRCRRHGLPCSPQRTCDPVSPGVEAHRGASRTALRPAAWPRHPGTRHGQHRGVGEQTEAGTAQHLEQTGLTAGPAPPAAHLEAQSGQPQGLGTEAAEEQGGLQGHRCRLPKALISVHVHGMQAVESAPTLPTASGRRLTHRSSRAPGPGPHRQPGGREEDTRWGGAQGSSHSGQDCPGPPGPLPRDDPVRPHTASTSRRTHQL</sequence>
<feature type="compositionally biased region" description="Polar residues" evidence="1">
    <location>
        <begin position="691"/>
        <end position="703"/>
    </location>
</feature>